<dbReference type="PROSITE" id="PS51257">
    <property type="entry name" value="PROKAR_LIPOPROTEIN"/>
    <property type="match status" value="1"/>
</dbReference>
<keyword evidence="2" id="KW-0732">Signal</keyword>
<dbReference type="Gene3D" id="3.40.50.1110">
    <property type="entry name" value="SGNH hydrolase"/>
    <property type="match status" value="1"/>
</dbReference>
<dbReference type="Proteomes" id="UP000006334">
    <property type="component" value="Unassembled WGS sequence"/>
</dbReference>
<dbReference type="EMBL" id="BAEN01000014">
    <property type="protein sequence ID" value="GAC13111.1"/>
    <property type="molecule type" value="Genomic_DNA"/>
</dbReference>
<evidence type="ECO:0000313" key="5">
    <source>
        <dbReference type="Proteomes" id="UP000006334"/>
    </source>
</evidence>
<gene>
    <name evidence="4" type="ORF">GLIP_0465</name>
</gene>
<comment type="caution">
    <text evidence="4">The sequence shown here is derived from an EMBL/GenBank/DDBJ whole genome shotgun (WGS) entry which is preliminary data.</text>
</comment>
<evidence type="ECO:0000259" key="3">
    <source>
        <dbReference type="Pfam" id="PF13472"/>
    </source>
</evidence>
<keyword evidence="5" id="KW-1185">Reference proteome</keyword>
<dbReference type="InterPro" id="IPR036514">
    <property type="entry name" value="SGNH_hydro_sf"/>
</dbReference>
<accession>K6XN50</accession>
<organism evidence="4 5">
    <name type="scientific">Aliiglaciecola lipolytica E3</name>
    <dbReference type="NCBI Taxonomy" id="1127673"/>
    <lineage>
        <taxon>Bacteria</taxon>
        <taxon>Pseudomonadati</taxon>
        <taxon>Pseudomonadota</taxon>
        <taxon>Gammaproteobacteria</taxon>
        <taxon>Alteromonadales</taxon>
        <taxon>Alteromonadaceae</taxon>
        <taxon>Aliiglaciecola</taxon>
    </lineage>
</organism>
<evidence type="ECO:0000256" key="1">
    <source>
        <dbReference type="ARBA" id="ARBA00038184"/>
    </source>
</evidence>
<feature type="chain" id="PRO_5003900457" evidence="2">
    <location>
        <begin position="18"/>
        <end position="248"/>
    </location>
</feature>
<name>K6XN50_9ALTE</name>
<evidence type="ECO:0000313" key="4">
    <source>
        <dbReference type="EMBL" id="GAC13111.1"/>
    </source>
</evidence>
<reference evidence="4 5" key="1">
    <citation type="journal article" date="2017" name="Antonie Van Leeuwenhoek">
        <title>Rhizobium rhizosphaerae sp. nov., a novel species isolated from rice rhizosphere.</title>
        <authorList>
            <person name="Zhao J.J."/>
            <person name="Zhang J."/>
            <person name="Zhang R.J."/>
            <person name="Zhang C.W."/>
            <person name="Yin H.Q."/>
            <person name="Zhang X.X."/>
        </authorList>
    </citation>
    <scope>NUCLEOTIDE SEQUENCE [LARGE SCALE GENOMIC DNA]</scope>
    <source>
        <strain evidence="4 5">E3</strain>
    </source>
</reference>
<comment type="similarity">
    <text evidence="1">Belongs to the 'GDSL' lipolytic enzyme family. Platelet-activating factor acetylhydrolase IB beta/gamma subunits subfamily.</text>
</comment>
<dbReference type="EC" id="3.1.1.47" evidence="4"/>
<dbReference type="STRING" id="1127673.GLIP_0465"/>
<dbReference type="PANTHER" id="PTHR11852:SF0">
    <property type="entry name" value="PLATELET-ACTIVATING FACTOR ACETYLHYDROLASE IB SUBUNIT BETA HOMOLOG"/>
    <property type="match status" value="1"/>
</dbReference>
<dbReference type="Pfam" id="PF13472">
    <property type="entry name" value="Lipase_GDSL_2"/>
    <property type="match status" value="1"/>
</dbReference>
<keyword evidence="4" id="KW-0378">Hydrolase</keyword>
<dbReference type="eggNOG" id="COG2755">
    <property type="taxonomic scope" value="Bacteria"/>
</dbReference>
<feature type="signal peptide" evidence="2">
    <location>
        <begin position="1"/>
        <end position="17"/>
    </location>
</feature>
<proteinExistence type="inferred from homology"/>
<dbReference type="InterPro" id="IPR013830">
    <property type="entry name" value="SGNH_hydro"/>
</dbReference>
<sequence length="248" mass="28481">MYTQRLILIVWIMSLVACTGTTNQDNNELAVPQHKPLSVQAAEQPKKWWVARHDEKLVEKQKMQSVDMVFIGDSITHAFDYKSKAIWEQYYAPRNALNIGFNGDRTEHVLWRLQHGAIDNIQPKLVVLMIGTNNTGHRQDSPEDTASGIKAILKEITRKLPDTQVLLLAIFPRGETPDSPLRKINDTVNNIIQEYDDGDRVHYLNINHVFLDANGNLSRDVMKDLLHPNKDQYEHWAKAIEPMIENLL</sequence>
<dbReference type="AlphaFoldDB" id="K6XN50"/>
<evidence type="ECO:0000256" key="2">
    <source>
        <dbReference type="SAM" id="SignalP"/>
    </source>
</evidence>
<dbReference type="GO" id="GO:0003847">
    <property type="term" value="F:1-alkyl-2-acetylglycerophosphocholine esterase activity"/>
    <property type="evidence" value="ECO:0007669"/>
    <property type="project" value="UniProtKB-EC"/>
</dbReference>
<feature type="domain" description="SGNH hydrolase-type esterase" evidence="3">
    <location>
        <begin position="70"/>
        <end position="234"/>
    </location>
</feature>
<protein>
    <submittedName>
        <fullName evidence="4">1-alkyl-2-acetylglycerophosphocholine esterase</fullName>
        <ecNumber evidence="4">3.1.1.47</ecNumber>
    </submittedName>
</protein>
<dbReference type="PANTHER" id="PTHR11852">
    <property type="entry name" value="PLATELET-ACTIVATING FACTOR ACETYLHYDROLASE"/>
    <property type="match status" value="1"/>
</dbReference>
<dbReference type="SUPFAM" id="SSF52266">
    <property type="entry name" value="SGNH hydrolase"/>
    <property type="match status" value="1"/>
</dbReference>